<dbReference type="PROSITE" id="PS00039">
    <property type="entry name" value="DEAD_ATP_HELICASE"/>
    <property type="match status" value="1"/>
</dbReference>
<evidence type="ECO:0000313" key="14">
    <source>
        <dbReference type="RefSeq" id="XP_013783246.1"/>
    </source>
</evidence>
<dbReference type="CDD" id="cd18787">
    <property type="entry name" value="SF2_C_DEAD"/>
    <property type="match status" value="1"/>
</dbReference>
<evidence type="ECO:0000256" key="9">
    <source>
        <dbReference type="SAM" id="MobiDB-lite"/>
    </source>
</evidence>
<keyword evidence="4 7" id="KW-0067">ATP-binding</keyword>
<evidence type="ECO:0000256" key="5">
    <source>
        <dbReference type="ARBA" id="ARBA00022884"/>
    </source>
</evidence>
<feature type="region of interest" description="Disordered" evidence="9">
    <location>
        <begin position="87"/>
        <end position="107"/>
    </location>
</feature>
<dbReference type="PROSITE" id="PS51195">
    <property type="entry name" value="Q_MOTIF"/>
    <property type="match status" value="1"/>
</dbReference>
<dbReference type="SMART" id="SM00490">
    <property type="entry name" value="HELICc"/>
    <property type="match status" value="1"/>
</dbReference>
<evidence type="ECO:0000256" key="2">
    <source>
        <dbReference type="ARBA" id="ARBA00022801"/>
    </source>
</evidence>
<dbReference type="PROSITE" id="PS51194">
    <property type="entry name" value="HELICASE_CTER"/>
    <property type="match status" value="1"/>
</dbReference>
<evidence type="ECO:0000256" key="4">
    <source>
        <dbReference type="ARBA" id="ARBA00022840"/>
    </source>
</evidence>
<dbReference type="CDD" id="cd17946">
    <property type="entry name" value="DEADc_DDX24"/>
    <property type="match status" value="1"/>
</dbReference>
<dbReference type="RefSeq" id="XP_013783246.1">
    <property type="nucleotide sequence ID" value="XM_013927792.2"/>
</dbReference>
<evidence type="ECO:0000259" key="10">
    <source>
        <dbReference type="PROSITE" id="PS51192"/>
    </source>
</evidence>
<dbReference type="Gene3D" id="3.40.50.300">
    <property type="entry name" value="P-loop containing nucleotide triphosphate hydrolases"/>
    <property type="match status" value="2"/>
</dbReference>
<dbReference type="InterPro" id="IPR014014">
    <property type="entry name" value="RNA_helicase_DEAD_Q_motif"/>
</dbReference>
<dbReference type="SUPFAM" id="SSF52540">
    <property type="entry name" value="P-loop containing nucleoside triphosphate hydrolases"/>
    <property type="match status" value="1"/>
</dbReference>
<evidence type="ECO:0000259" key="12">
    <source>
        <dbReference type="PROSITE" id="PS51195"/>
    </source>
</evidence>
<dbReference type="Pfam" id="PF00271">
    <property type="entry name" value="Helicase_C"/>
    <property type="match status" value="1"/>
</dbReference>
<comment type="catalytic activity">
    <reaction evidence="8">
        <text>ATP + H2O = ADP + phosphate + H(+)</text>
        <dbReference type="Rhea" id="RHEA:13065"/>
        <dbReference type="ChEBI" id="CHEBI:15377"/>
        <dbReference type="ChEBI" id="CHEBI:15378"/>
        <dbReference type="ChEBI" id="CHEBI:30616"/>
        <dbReference type="ChEBI" id="CHEBI:43474"/>
        <dbReference type="ChEBI" id="CHEBI:456216"/>
        <dbReference type="EC" id="3.6.4.13"/>
    </reaction>
</comment>
<keyword evidence="1 7" id="KW-0547">Nucleotide-binding</keyword>
<feature type="domain" description="Helicase ATP-binding" evidence="10">
    <location>
        <begin position="178"/>
        <end position="373"/>
    </location>
</feature>
<sequence>MARKKTSKTKKVLNWKPVTLDLDLAGQGEFEGLVGFEELDCYELVKDSKGGAVIVGNDKHASAKPKVKKNEKRNKNGSFKKFGVKRMSRVSENKHQTDAANHKEVKKKGLKRKLDGTVVTETKKKTETSNENKGVELVNLQERDMSAWTNLFVPNSVLKALGAMNFTSPTPIQVLSLPPAIRDRRDIIGAAETGSGKTLAFGIPIVHRILEEKDYIKRNQTENNKDLPACPLRALVLTPTRELAIQVKKHLEAIMRFTDLKVTVVVGGMAPQKQQRLLKKCPEIVVATPGRLWELIEEGEPHLNQVSNIKYLVIDEADRMVEKGHFLELKQLLQLINRDEEMRKKRQTFVFSATLTMIHDLPQRLLLNKRKYKLTQKEKLELLMSELGTRDKPKIIDLSRRVGTVETLTEACINCSLKEKDLYLYYFLLTYPGRTLVFCNSIDCVRRLKNVLDLLACSPLPLHASMHQRQRLKNLDKFTTSERGLLLATDVAARGLDIPGVEHVVHYQVPRTAEIYVHRSGRTARAQREGLSLMLVEPQEVTFYRKLCKTLNRDEDLPLFPVDRAVLIMVRERVNLAKQLDVLEHRHRQRLAQNNWIKKVAGEMDLDVGDKEDNFLHDMQDPTEQSGNIKQIKVMKKSLLTMLNQPVVRRGTGGSYPTKSGKLTLPYVQSQKKAVTVVQGDVAENKRFKPMGRRKKLYKKNTCKGHH</sequence>
<organism evidence="13 14">
    <name type="scientific">Limulus polyphemus</name>
    <name type="common">Atlantic horseshoe crab</name>
    <dbReference type="NCBI Taxonomy" id="6850"/>
    <lineage>
        <taxon>Eukaryota</taxon>
        <taxon>Metazoa</taxon>
        <taxon>Ecdysozoa</taxon>
        <taxon>Arthropoda</taxon>
        <taxon>Chelicerata</taxon>
        <taxon>Merostomata</taxon>
        <taxon>Xiphosura</taxon>
        <taxon>Limulidae</taxon>
        <taxon>Limulus</taxon>
    </lineage>
</organism>
<feature type="domain" description="Helicase C-terminal" evidence="11">
    <location>
        <begin position="421"/>
        <end position="568"/>
    </location>
</feature>
<comment type="domain">
    <text evidence="8">The Q motif is unique to and characteristic of the DEAD box family of RNA helicases and controls ATP binding and hydrolysis.</text>
</comment>
<accession>A0ABM1BJH9</accession>
<evidence type="ECO:0000313" key="13">
    <source>
        <dbReference type="Proteomes" id="UP000694941"/>
    </source>
</evidence>
<dbReference type="EC" id="3.6.4.13" evidence="8"/>
<keyword evidence="13" id="KW-1185">Reference proteome</keyword>
<dbReference type="InterPro" id="IPR000629">
    <property type="entry name" value="RNA-helicase_DEAD-box_CS"/>
</dbReference>
<gene>
    <name evidence="14" type="primary">LOC106467442</name>
</gene>
<dbReference type="InterPro" id="IPR014001">
    <property type="entry name" value="Helicase_ATP-bd"/>
</dbReference>
<feature type="compositionally biased region" description="Basic and acidic residues" evidence="9">
    <location>
        <begin position="89"/>
        <end position="103"/>
    </location>
</feature>
<name>A0ABM1BJH9_LIMPO</name>
<evidence type="ECO:0000256" key="6">
    <source>
        <dbReference type="PROSITE-ProRule" id="PRU00552"/>
    </source>
</evidence>
<feature type="short sequence motif" description="Q motif" evidence="6">
    <location>
        <begin position="146"/>
        <end position="174"/>
    </location>
</feature>
<dbReference type="Pfam" id="PF00270">
    <property type="entry name" value="DEAD"/>
    <property type="match status" value="1"/>
</dbReference>
<comment type="similarity">
    <text evidence="7">Belongs to the DEAD box helicase family.</text>
</comment>
<dbReference type="SMART" id="SM00487">
    <property type="entry name" value="DEXDc"/>
    <property type="match status" value="1"/>
</dbReference>
<protein>
    <recommendedName>
        <fullName evidence="8">ATP-dependent RNA helicase</fullName>
        <ecNumber evidence="8">3.6.4.13</ecNumber>
    </recommendedName>
</protein>
<dbReference type="PANTHER" id="PTHR24031">
    <property type="entry name" value="RNA HELICASE"/>
    <property type="match status" value="1"/>
</dbReference>
<keyword evidence="5 8" id="KW-0694">RNA-binding</keyword>
<feature type="domain" description="DEAD-box RNA helicase Q" evidence="12">
    <location>
        <begin position="146"/>
        <end position="174"/>
    </location>
</feature>
<dbReference type="InterPro" id="IPR027417">
    <property type="entry name" value="P-loop_NTPase"/>
</dbReference>
<keyword evidence="2 7" id="KW-0378">Hydrolase</keyword>
<evidence type="ECO:0000256" key="7">
    <source>
        <dbReference type="RuleBase" id="RU000492"/>
    </source>
</evidence>
<dbReference type="Proteomes" id="UP000694941">
    <property type="component" value="Unplaced"/>
</dbReference>
<dbReference type="InterPro" id="IPR001650">
    <property type="entry name" value="Helicase_C-like"/>
</dbReference>
<evidence type="ECO:0000256" key="8">
    <source>
        <dbReference type="RuleBase" id="RU365068"/>
    </source>
</evidence>
<evidence type="ECO:0000259" key="11">
    <source>
        <dbReference type="PROSITE" id="PS51194"/>
    </source>
</evidence>
<proteinExistence type="inferred from homology"/>
<keyword evidence="3 7" id="KW-0347">Helicase</keyword>
<reference evidence="14" key="1">
    <citation type="submission" date="2025-08" db="UniProtKB">
        <authorList>
            <consortium name="RefSeq"/>
        </authorList>
    </citation>
    <scope>IDENTIFICATION</scope>
    <source>
        <tissue evidence="14">Muscle</tissue>
    </source>
</reference>
<dbReference type="InterPro" id="IPR011545">
    <property type="entry name" value="DEAD/DEAH_box_helicase_dom"/>
</dbReference>
<dbReference type="PROSITE" id="PS51192">
    <property type="entry name" value="HELICASE_ATP_BIND_1"/>
    <property type="match status" value="1"/>
</dbReference>
<dbReference type="GeneID" id="106467442"/>
<evidence type="ECO:0000256" key="1">
    <source>
        <dbReference type="ARBA" id="ARBA00022741"/>
    </source>
</evidence>
<evidence type="ECO:0000256" key="3">
    <source>
        <dbReference type="ARBA" id="ARBA00022806"/>
    </source>
</evidence>
<comment type="function">
    <text evidence="8">RNA helicase.</text>
</comment>